<sequence precursor="true">MRIRLLLAAGVLMTASEVLAQSACGPACHANHGGHMGEGFGEPDGMPPNVSGGFRRQTDRQSLAYPSPSPRDTRNYRGRQSGYSAYNSPQSREHRMMQNPNFGVYDQPPRLYGDAQRQDHGHAHRGACRDMHGHSSGSMTRNRNRGGAERSYEIPRGRGSLPPNDQSFPNDLQPMEQPSLPSPFPMQSRVQRNRVPYSPPTASRSERLRNVPMNGERYLNI</sequence>
<gene>
    <name evidence="3" type="ORF">K239x_39070</name>
</gene>
<organism evidence="3 4">
    <name type="scientific">Stieleria marina</name>
    <dbReference type="NCBI Taxonomy" id="1930275"/>
    <lineage>
        <taxon>Bacteria</taxon>
        <taxon>Pseudomonadati</taxon>
        <taxon>Planctomycetota</taxon>
        <taxon>Planctomycetia</taxon>
        <taxon>Pirellulales</taxon>
        <taxon>Pirellulaceae</taxon>
        <taxon>Stieleria</taxon>
    </lineage>
</organism>
<dbReference type="EMBL" id="CP036526">
    <property type="protein sequence ID" value="QDT11905.1"/>
    <property type="molecule type" value="Genomic_DNA"/>
</dbReference>
<accession>A0A517NXP7</accession>
<dbReference type="RefSeq" id="WP_145419665.1">
    <property type="nucleotide sequence ID" value="NZ_CP036526.1"/>
</dbReference>
<name>A0A517NXP7_9BACT</name>
<protein>
    <submittedName>
        <fullName evidence="3">Uncharacterized protein</fullName>
    </submittedName>
</protein>
<dbReference type="Proteomes" id="UP000319817">
    <property type="component" value="Chromosome"/>
</dbReference>
<feature type="compositionally biased region" description="Basic and acidic residues" evidence="1">
    <location>
        <begin position="116"/>
        <end position="133"/>
    </location>
</feature>
<reference evidence="3 4" key="1">
    <citation type="submission" date="2019-02" db="EMBL/GenBank/DDBJ databases">
        <title>Deep-cultivation of Planctomycetes and their phenomic and genomic characterization uncovers novel biology.</title>
        <authorList>
            <person name="Wiegand S."/>
            <person name="Jogler M."/>
            <person name="Boedeker C."/>
            <person name="Pinto D."/>
            <person name="Vollmers J."/>
            <person name="Rivas-Marin E."/>
            <person name="Kohn T."/>
            <person name="Peeters S.H."/>
            <person name="Heuer A."/>
            <person name="Rast P."/>
            <person name="Oberbeckmann S."/>
            <person name="Bunk B."/>
            <person name="Jeske O."/>
            <person name="Meyerdierks A."/>
            <person name="Storesund J.E."/>
            <person name="Kallscheuer N."/>
            <person name="Luecker S."/>
            <person name="Lage O.M."/>
            <person name="Pohl T."/>
            <person name="Merkel B.J."/>
            <person name="Hornburger P."/>
            <person name="Mueller R.-W."/>
            <person name="Bruemmer F."/>
            <person name="Labrenz M."/>
            <person name="Spormann A.M."/>
            <person name="Op den Camp H."/>
            <person name="Overmann J."/>
            <person name="Amann R."/>
            <person name="Jetten M.S.M."/>
            <person name="Mascher T."/>
            <person name="Medema M.H."/>
            <person name="Devos D.P."/>
            <person name="Kaster A.-K."/>
            <person name="Ovreas L."/>
            <person name="Rohde M."/>
            <person name="Galperin M.Y."/>
            <person name="Jogler C."/>
        </authorList>
    </citation>
    <scope>NUCLEOTIDE SEQUENCE [LARGE SCALE GENOMIC DNA]</scope>
    <source>
        <strain evidence="3 4">K23_9</strain>
    </source>
</reference>
<evidence type="ECO:0000313" key="4">
    <source>
        <dbReference type="Proteomes" id="UP000319817"/>
    </source>
</evidence>
<feature type="region of interest" description="Disordered" evidence="1">
    <location>
        <begin position="35"/>
        <end position="221"/>
    </location>
</feature>
<dbReference type="AlphaFoldDB" id="A0A517NXP7"/>
<proteinExistence type="predicted"/>
<feature type="chain" id="PRO_5021832990" evidence="2">
    <location>
        <begin position="21"/>
        <end position="221"/>
    </location>
</feature>
<feature type="compositionally biased region" description="Basic and acidic residues" evidence="1">
    <location>
        <begin position="146"/>
        <end position="156"/>
    </location>
</feature>
<feature type="compositionally biased region" description="Polar residues" evidence="1">
    <location>
        <begin position="81"/>
        <end position="90"/>
    </location>
</feature>
<evidence type="ECO:0000256" key="1">
    <source>
        <dbReference type="SAM" id="MobiDB-lite"/>
    </source>
</evidence>
<keyword evidence="2" id="KW-0732">Signal</keyword>
<evidence type="ECO:0000313" key="3">
    <source>
        <dbReference type="EMBL" id="QDT11905.1"/>
    </source>
</evidence>
<feature type="signal peptide" evidence="2">
    <location>
        <begin position="1"/>
        <end position="20"/>
    </location>
</feature>
<keyword evidence="4" id="KW-1185">Reference proteome</keyword>
<evidence type="ECO:0000256" key="2">
    <source>
        <dbReference type="SAM" id="SignalP"/>
    </source>
</evidence>